<dbReference type="EMBL" id="CP017599">
    <property type="protein sequence ID" value="AOX00610.1"/>
    <property type="molecule type" value="Genomic_DNA"/>
</dbReference>
<dbReference type="STRING" id="1458985.BJP34_15205"/>
<organism evidence="1 2">
    <name type="scientific">Moorena producens PAL-8-15-08-1</name>
    <dbReference type="NCBI Taxonomy" id="1458985"/>
    <lineage>
        <taxon>Bacteria</taxon>
        <taxon>Bacillati</taxon>
        <taxon>Cyanobacteriota</taxon>
        <taxon>Cyanophyceae</taxon>
        <taxon>Coleofasciculales</taxon>
        <taxon>Coleofasciculaceae</taxon>
        <taxon>Moorena</taxon>
    </lineage>
</organism>
<dbReference type="KEGG" id="mpro:BJP34_15205"/>
<dbReference type="Proteomes" id="UP000177870">
    <property type="component" value="Chromosome"/>
</dbReference>
<reference evidence="2" key="1">
    <citation type="submission" date="2016-10" db="EMBL/GenBank/DDBJ databases">
        <title>Comparative genomics uncovers the prolific and rare metabolic potential of the cyanobacterial genus Moorea.</title>
        <authorList>
            <person name="Leao T."/>
            <person name="Castelao G."/>
            <person name="Korobeynikov A."/>
            <person name="Monroe E.A."/>
            <person name="Podell S."/>
            <person name="Glukhov E."/>
            <person name="Allen E."/>
            <person name="Gerwick W.H."/>
            <person name="Gerwick L."/>
        </authorList>
    </citation>
    <scope>NUCLEOTIDE SEQUENCE [LARGE SCALE GENOMIC DNA]</scope>
    <source>
        <strain evidence="2">PAL-8-15-08-1</strain>
    </source>
</reference>
<name>A0A1D8TSJ0_9CYAN</name>
<dbReference type="AlphaFoldDB" id="A0A1D8TSJ0"/>
<evidence type="ECO:0000313" key="2">
    <source>
        <dbReference type="Proteomes" id="UP000177870"/>
    </source>
</evidence>
<protein>
    <submittedName>
        <fullName evidence="1">Uncharacterized protein</fullName>
    </submittedName>
</protein>
<gene>
    <name evidence="1" type="ORF">BJP34_15205</name>
</gene>
<sequence length="68" mass="7813">MKTAISFRTCPISYKLARLLGKWEFTRVWGDGEIGRWGDGEMGRWGDGVYHTYEVDASFLPRIGSRVE</sequence>
<accession>A0A1D8TSJ0</accession>
<proteinExistence type="predicted"/>
<evidence type="ECO:0000313" key="1">
    <source>
        <dbReference type="EMBL" id="AOX00610.1"/>
    </source>
</evidence>